<dbReference type="Gene3D" id="1.20.1260.20">
    <property type="entry name" value="PPE superfamily"/>
    <property type="match status" value="1"/>
</dbReference>
<evidence type="ECO:0000259" key="2">
    <source>
        <dbReference type="Pfam" id="PF00823"/>
    </source>
</evidence>
<dbReference type="AlphaFoldDB" id="A0A0H2ZS93"/>
<gene>
    <name evidence="4" type="ordered locus">MAV_1322</name>
</gene>
<name>A0A0H2ZS93_MYCA1</name>
<dbReference type="InterPro" id="IPR022171">
    <property type="entry name" value="PPE_C"/>
</dbReference>
<organism evidence="4 5">
    <name type="scientific">Mycobacterium avium (strain 104)</name>
    <dbReference type="NCBI Taxonomy" id="243243"/>
    <lineage>
        <taxon>Bacteria</taxon>
        <taxon>Bacillati</taxon>
        <taxon>Actinomycetota</taxon>
        <taxon>Actinomycetes</taxon>
        <taxon>Mycobacteriales</taxon>
        <taxon>Mycobacteriaceae</taxon>
        <taxon>Mycobacterium</taxon>
        <taxon>Mycobacterium avium complex (MAC)</taxon>
    </lineage>
</organism>
<accession>A0A0H2ZS93</accession>
<dbReference type="InterPro" id="IPR000030">
    <property type="entry name" value="PPE_dom"/>
</dbReference>
<evidence type="ECO:0000313" key="5">
    <source>
        <dbReference type="Proteomes" id="UP000001574"/>
    </source>
</evidence>
<evidence type="ECO:0000256" key="1">
    <source>
        <dbReference type="ARBA" id="ARBA00010652"/>
    </source>
</evidence>
<reference evidence="4 5" key="1">
    <citation type="submission" date="2006-10" db="EMBL/GenBank/DDBJ databases">
        <authorList>
            <person name="Fleischmann R.D."/>
            <person name="Dodson R.J."/>
            <person name="Haft D.H."/>
            <person name="Merkel J.S."/>
            <person name="Nelson W.C."/>
            <person name="Fraser C.M."/>
        </authorList>
    </citation>
    <scope>NUCLEOTIDE SEQUENCE [LARGE SCALE GENOMIC DNA]</scope>
    <source>
        <strain evidence="4 5">104</strain>
    </source>
</reference>
<dbReference type="PANTHER" id="PTHR46766:SF1">
    <property type="entry name" value="GLUTAMINE-RICH PROTEIN 2"/>
    <property type="match status" value="1"/>
</dbReference>
<dbReference type="SUPFAM" id="SSF140459">
    <property type="entry name" value="PE/PPE dimer-like"/>
    <property type="match status" value="1"/>
</dbReference>
<dbReference type="Pfam" id="PF12484">
    <property type="entry name" value="PPE-SVP"/>
    <property type="match status" value="1"/>
</dbReference>
<protein>
    <submittedName>
        <fullName evidence="4">PPE family protein</fullName>
    </submittedName>
</protein>
<dbReference type="FunFam" id="1.20.1260.20:FF:000001">
    <property type="entry name" value="PPE family protein PPE41"/>
    <property type="match status" value="1"/>
</dbReference>
<comment type="similarity">
    <text evidence="1">Belongs to the mycobacterial PPE family.</text>
</comment>
<dbReference type="Proteomes" id="UP000001574">
    <property type="component" value="Chromosome"/>
</dbReference>
<evidence type="ECO:0000313" key="4">
    <source>
        <dbReference type="EMBL" id="ABK65245.1"/>
    </source>
</evidence>
<dbReference type="Pfam" id="PF00823">
    <property type="entry name" value="PPE"/>
    <property type="match status" value="1"/>
</dbReference>
<dbReference type="GO" id="GO:0052572">
    <property type="term" value="P:response to host immune response"/>
    <property type="evidence" value="ECO:0007669"/>
    <property type="project" value="TreeGrafter"/>
</dbReference>
<dbReference type="InterPro" id="IPR038332">
    <property type="entry name" value="PPE_sf"/>
</dbReference>
<dbReference type="EMBL" id="CP000479">
    <property type="protein sequence ID" value="ABK65245.1"/>
    <property type="molecule type" value="Genomic_DNA"/>
</dbReference>
<dbReference type="HOGENOM" id="CLU_000243_0_1_11"/>
<feature type="domain" description="PPE family C-terminal" evidence="3">
    <location>
        <begin position="276"/>
        <end position="359"/>
    </location>
</feature>
<dbReference type="KEGG" id="mav:MAV_1322"/>
<evidence type="ECO:0000259" key="3">
    <source>
        <dbReference type="Pfam" id="PF12484"/>
    </source>
</evidence>
<sequence>MRVVSPMAEKGSPMLDFGALPPEINSARMYSGPGSGPLTAAAAAWEELAAQLESYAAGYSATLAELRGPAWSGDAAAAMAAAVEPYVAWATGTAARAGQAAAQARAAAAAHEAAFAATVPPHVVAANRIQLATLIATNFFGQNAPAIAATESCYAEMWSQDATAMYGYAAASSAATTLTPFTHPPRTTTAHGRAAQAAAVSHAADSQPPGWSSLVNSVSGFNTVVTTPGQSFFAAARTLLGWGQFGTGLNLANIQAAKAAAGAVRLPAAVAGPSVSGGLGRAATVGRLSVPPAWPAANPVAPLGETVIRQPGGMVRLVSASAPDSPAGPGIPPALRTADRSAGVPVLRNGRRAFRMPRPAYGG</sequence>
<feature type="domain" description="PPE" evidence="2">
    <location>
        <begin position="16"/>
        <end position="178"/>
    </location>
</feature>
<proteinExistence type="inferred from homology"/>
<dbReference type="PANTHER" id="PTHR46766">
    <property type="entry name" value="GLUTAMINE-RICH PROTEIN 2"/>
    <property type="match status" value="1"/>
</dbReference>